<reference evidence="7" key="1">
    <citation type="journal article" date="2018" name="DNA Res.">
        <title>Multiple hybrid de novo genome assembly of finger millet, an orphan allotetraploid crop.</title>
        <authorList>
            <person name="Hatakeyama M."/>
            <person name="Aluri S."/>
            <person name="Balachadran M.T."/>
            <person name="Sivarajan S.R."/>
            <person name="Patrignani A."/>
            <person name="Gruter S."/>
            <person name="Poveda L."/>
            <person name="Shimizu-Inatsugi R."/>
            <person name="Baeten J."/>
            <person name="Francoijs K.J."/>
            <person name="Nataraja K.N."/>
            <person name="Reddy Y.A.N."/>
            <person name="Phadnis S."/>
            <person name="Ravikumar R.L."/>
            <person name="Schlapbach R."/>
            <person name="Sreeman S.M."/>
            <person name="Shimizu K.K."/>
        </authorList>
    </citation>
    <scope>NUCLEOTIDE SEQUENCE</scope>
</reference>
<comment type="pathway">
    <text evidence="1 4">Protein modification; protein ubiquitination.</text>
</comment>
<organism evidence="7 8">
    <name type="scientific">Eleusine coracana subsp. coracana</name>
    <dbReference type="NCBI Taxonomy" id="191504"/>
    <lineage>
        <taxon>Eukaryota</taxon>
        <taxon>Viridiplantae</taxon>
        <taxon>Streptophyta</taxon>
        <taxon>Embryophyta</taxon>
        <taxon>Tracheophyta</taxon>
        <taxon>Spermatophyta</taxon>
        <taxon>Magnoliopsida</taxon>
        <taxon>Liliopsida</taxon>
        <taxon>Poales</taxon>
        <taxon>Poaceae</taxon>
        <taxon>PACMAD clade</taxon>
        <taxon>Chloridoideae</taxon>
        <taxon>Cynodonteae</taxon>
        <taxon>Eleusininae</taxon>
        <taxon>Eleusine</taxon>
    </lineage>
</organism>
<evidence type="ECO:0000256" key="2">
    <source>
        <dbReference type="ARBA" id="ARBA00009993"/>
    </source>
</evidence>
<dbReference type="Pfam" id="PF01466">
    <property type="entry name" value="Skp1"/>
    <property type="match status" value="1"/>
</dbReference>
<dbReference type="PANTHER" id="PTHR11165">
    <property type="entry name" value="SKP1"/>
    <property type="match status" value="1"/>
</dbReference>
<evidence type="ECO:0000313" key="8">
    <source>
        <dbReference type="Proteomes" id="UP001054889"/>
    </source>
</evidence>
<comment type="subunit">
    <text evidence="4">Part of a SCF (SKP1-cullin-F-box) protein ligase complex.</text>
</comment>
<evidence type="ECO:0000256" key="1">
    <source>
        <dbReference type="ARBA" id="ARBA00004906"/>
    </source>
</evidence>
<dbReference type="InterPro" id="IPR016073">
    <property type="entry name" value="Skp1_comp_POZ"/>
</dbReference>
<accession>A0AAV5CH68</accession>
<feature type="domain" description="SKP1 component POZ" evidence="6">
    <location>
        <begin position="2"/>
        <end position="33"/>
    </location>
</feature>
<evidence type="ECO:0000259" key="5">
    <source>
        <dbReference type="Pfam" id="PF01466"/>
    </source>
</evidence>
<comment type="caution">
    <text evidence="7">The sequence shown here is derived from an EMBL/GenBank/DDBJ whole genome shotgun (WGS) entry which is preliminary data.</text>
</comment>
<dbReference type="Proteomes" id="UP001054889">
    <property type="component" value="Unassembled WGS sequence"/>
</dbReference>
<dbReference type="Gene3D" id="3.30.710.10">
    <property type="entry name" value="Potassium Channel Kv1.1, Chain A"/>
    <property type="match status" value="1"/>
</dbReference>
<dbReference type="Pfam" id="PF03931">
    <property type="entry name" value="Skp1_POZ"/>
    <property type="match status" value="1"/>
</dbReference>
<protein>
    <recommendedName>
        <fullName evidence="4">SKP1-like protein</fullName>
    </recommendedName>
</protein>
<dbReference type="InterPro" id="IPR036296">
    <property type="entry name" value="SKP1-like_dim_sf"/>
</dbReference>
<dbReference type="InterPro" id="IPR016897">
    <property type="entry name" value="SKP1"/>
</dbReference>
<dbReference type="GO" id="GO:0009867">
    <property type="term" value="P:jasmonic acid mediated signaling pathway"/>
    <property type="evidence" value="ECO:0007669"/>
    <property type="project" value="UniProtKB-ARBA"/>
</dbReference>
<name>A0AAV5CH68_ELECO</name>
<dbReference type="SMART" id="SM00512">
    <property type="entry name" value="Skp1"/>
    <property type="match status" value="1"/>
</dbReference>
<keyword evidence="8" id="KW-1185">Reference proteome</keyword>
<evidence type="ECO:0000256" key="3">
    <source>
        <dbReference type="ARBA" id="ARBA00022786"/>
    </source>
</evidence>
<dbReference type="InterPro" id="IPR011333">
    <property type="entry name" value="SKP1/BTB/POZ_sf"/>
</dbReference>
<dbReference type="SUPFAM" id="SSF54695">
    <property type="entry name" value="POZ domain"/>
    <property type="match status" value="1"/>
</dbReference>
<comment type="function">
    <text evidence="4">Involved in ubiquitination and subsequent proteasomal degradation of target proteins. Together with CUL1, RBX1 and a F-box protein, it forms a SCF E3 ubiquitin ligase complex. The functional specificity of this complex depends on the type of F-box protein. In the SCF complex, it serves as an adapter that links the F-box protein to CUL1.</text>
</comment>
<proteinExistence type="inferred from homology"/>
<evidence type="ECO:0000259" key="6">
    <source>
        <dbReference type="Pfam" id="PF03931"/>
    </source>
</evidence>
<evidence type="ECO:0000256" key="4">
    <source>
        <dbReference type="PIRNR" id="PIRNR028729"/>
    </source>
</evidence>
<dbReference type="PIRSF" id="PIRSF028729">
    <property type="entry name" value="E3_ubiquit_lig_SCF_Skp"/>
    <property type="match status" value="1"/>
</dbReference>
<sequence length="141" mass="15065">MMLEGGGGGRDGIPLPNVDGATLSKVIEYCRKHAPAAAGSSGGEEPAADGNGAAAAALIIREDLERFDNEFVMMIDPSMLCSIVRAAQDLQIEGLLDITCKKVADLIKGKTPKEIRRTFRVPDPKPEEQAEIVAENAWAFQ</sequence>
<reference evidence="7" key="2">
    <citation type="submission" date="2021-12" db="EMBL/GenBank/DDBJ databases">
        <title>Resequencing data analysis of finger millet.</title>
        <authorList>
            <person name="Hatakeyama M."/>
            <person name="Aluri S."/>
            <person name="Balachadran M.T."/>
            <person name="Sivarajan S.R."/>
            <person name="Poveda L."/>
            <person name="Shimizu-Inatsugi R."/>
            <person name="Schlapbach R."/>
            <person name="Sreeman S.M."/>
            <person name="Shimizu K.K."/>
        </authorList>
    </citation>
    <scope>NUCLEOTIDE SEQUENCE</scope>
</reference>
<dbReference type="AlphaFoldDB" id="A0AAV5CH68"/>
<dbReference type="GO" id="GO:0006511">
    <property type="term" value="P:ubiquitin-dependent protein catabolic process"/>
    <property type="evidence" value="ECO:0007669"/>
    <property type="project" value="InterPro"/>
</dbReference>
<dbReference type="GO" id="GO:0016567">
    <property type="term" value="P:protein ubiquitination"/>
    <property type="evidence" value="ECO:0007669"/>
    <property type="project" value="UniProtKB-UniRule"/>
</dbReference>
<dbReference type="SUPFAM" id="SSF81382">
    <property type="entry name" value="Skp1 dimerisation domain-like"/>
    <property type="match status" value="1"/>
</dbReference>
<dbReference type="InterPro" id="IPR016072">
    <property type="entry name" value="Skp1_comp_dimer"/>
</dbReference>
<keyword evidence="3 4" id="KW-0833">Ubl conjugation pathway</keyword>
<dbReference type="InterPro" id="IPR001232">
    <property type="entry name" value="SKP1-like"/>
</dbReference>
<feature type="domain" description="SKP1 component dimerisation" evidence="5">
    <location>
        <begin position="94"/>
        <end position="139"/>
    </location>
</feature>
<evidence type="ECO:0000313" key="7">
    <source>
        <dbReference type="EMBL" id="GJM97762.1"/>
    </source>
</evidence>
<comment type="similarity">
    <text evidence="2 4">Belongs to the SKP1 family.</text>
</comment>
<dbReference type="EMBL" id="BQKI01000007">
    <property type="protein sequence ID" value="GJM97762.1"/>
    <property type="molecule type" value="Genomic_DNA"/>
</dbReference>
<gene>
    <name evidence="7" type="primary">ga14714</name>
    <name evidence="7" type="ORF">PR202_ga14714</name>
</gene>